<dbReference type="Gene3D" id="1.10.10.60">
    <property type="entry name" value="Homeodomain-like"/>
    <property type="match status" value="2"/>
</dbReference>
<dbReference type="SUPFAM" id="SSF51182">
    <property type="entry name" value="RmlC-like cupins"/>
    <property type="match status" value="1"/>
</dbReference>
<evidence type="ECO:0000256" key="3">
    <source>
        <dbReference type="ARBA" id="ARBA00023163"/>
    </source>
</evidence>
<keyword evidence="6" id="KW-1185">Reference proteome</keyword>
<gene>
    <name evidence="5" type="ORF">O3P16_17770</name>
</gene>
<evidence type="ECO:0000259" key="4">
    <source>
        <dbReference type="PROSITE" id="PS01124"/>
    </source>
</evidence>
<dbReference type="PROSITE" id="PS01124">
    <property type="entry name" value="HTH_ARAC_FAMILY_2"/>
    <property type="match status" value="1"/>
</dbReference>
<evidence type="ECO:0000256" key="1">
    <source>
        <dbReference type="ARBA" id="ARBA00023015"/>
    </source>
</evidence>
<keyword evidence="3" id="KW-0804">Transcription</keyword>
<dbReference type="EMBL" id="JAQGEF010000038">
    <property type="protein sequence ID" value="MDA3616664.1"/>
    <property type="molecule type" value="Genomic_DNA"/>
</dbReference>
<dbReference type="PANTHER" id="PTHR43280">
    <property type="entry name" value="ARAC-FAMILY TRANSCRIPTIONAL REGULATOR"/>
    <property type="match status" value="1"/>
</dbReference>
<evidence type="ECO:0000313" key="5">
    <source>
        <dbReference type="EMBL" id="MDA3616664.1"/>
    </source>
</evidence>
<dbReference type="InterPro" id="IPR009057">
    <property type="entry name" value="Homeodomain-like_sf"/>
</dbReference>
<dbReference type="InterPro" id="IPR014710">
    <property type="entry name" value="RmlC-like_jellyroll"/>
</dbReference>
<dbReference type="Pfam" id="PF12833">
    <property type="entry name" value="HTH_18"/>
    <property type="match status" value="1"/>
</dbReference>
<dbReference type="RefSeq" id="WP_407032994.1">
    <property type="nucleotide sequence ID" value="NZ_JAQGEF010000038.1"/>
</dbReference>
<organism evidence="5 6">
    <name type="scientific">Polluticaenibacter yanchengensis</name>
    <dbReference type="NCBI Taxonomy" id="3014562"/>
    <lineage>
        <taxon>Bacteria</taxon>
        <taxon>Pseudomonadati</taxon>
        <taxon>Bacteroidota</taxon>
        <taxon>Chitinophagia</taxon>
        <taxon>Chitinophagales</taxon>
        <taxon>Chitinophagaceae</taxon>
        <taxon>Polluticaenibacter</taxon>
    </lineage>
</organism>
<dbReference type="SUPFAM" id="SSF46689">
    <property type="entry name" value="Homeodomain-like"/>
    <property type="match status" value="2"/>
</dbReference>
<name>A0ABT4UPW9_9BACT</name>
<proteinExistence type="predicted"/>
<accession>A0ABT4UPW9</accession>
<dbReference type="InterPro" id="IPR003313">
    <property type="entry name" value="AraC-bd"/>
</dbReference>
<protein>
    <submittedName>
        <fullName evidence="5">AraC family transcriptional regulator</fullName>
    </submittedName>
</protein>
<dbReference type="Gene3D" id="2.60.120.10">
    <property type="entry name" value="Jelly Rolls"/>
    <property type="match status" value="1"/>
</dbReference>
<dbReference type="Proteomes" id="UP001210231">
    <property type="component" value="Unassembled WGS sequence"/>
</dbReference>
<dbReference type="InterPro" id="IPR018060">
    <property type="entry name" value="HTH_AraC"/>
</dbReference>
<dbReference type="InterPro" id="IPR011051">
    <property type="entry name" value="RmlC_Cupin_sf"/>
</dbReference>
<evidence type="ECO:0000256" key="2">
    <source>
        <dbReference type="ARBA" id="ARBA00023125"/>
    </source>
</evidence>
<dbReference type="PROSITE" id="PS00041">
    <property type="entry name" value="HTH_ARAC_FAMILY_1"/>
    <property type="match status" value="1"/>
</dbReference>
<keyword evidence="2" id="KW-0238">DNA-binding</keyword>
<sequence>MKPFFHKVTKSLQTSLVVRHDKVDNFGKPVHYHSDIELHLTLKGEGTRCIGSKVESFKPGDILLIGENLPHSLQARDIDPEGVEAVVLQFNKFFLGEDFFDIPEYAHVRNLLEKAKKGVCLMGRTRTMVKAKMLECISAPPFKRIILLLEILDLIAGNNEYSTVSLTENNFNHPDENASRMNKVYNYTFNHFKAEVNIAELAELCHLTPSSFCRLFKKINKKTYFDFLIEVRINFACRLIVDNKFSMNAICYECGFNNNANFYRQFKRIMGLTPNEYKKRYLIVDAA</sequence>
<evidence type="ECO:0000313" key="6">
    <source>
        <dbReference type="Proteomes" id="UP001210231"/>
    </source>
</evidence>
<dbReference type="SMART" id="SM00342">
    <property type="entry name" value="HTH_ARAC"/>
    <property type="match status" value="1"/>
</dbReference>
<dbReference type="Pfam" id="PF02311">
    <property type="entry name" value="AraC_binding"/>
    <property type="match status" value="1"/>
</dbReference>
<dbReference type="PANTHER" id="PTHR43280:SF27">
    <property type="entry name" value="TRANSCRIPTIONAL REGULATOR MTLR"/>
    <property type="match status" value="1"/>
</dbReference>
<comment type="caution">
    <text evidence="5">The sequence shown here is derived from an EMBL/GenBank/DDBJ whole genome shotgun (WGS) entry which is preliminary data.</text>
</comment>
<feature type="domain" description="HTH araC/xylS-type" evidence="4">
    <location>
        <begin position="182"/>
        <end position="280"/>
    </location>
</feature>
<reference evidence="5 6" key="1">
    <citation type="submission" date="2022-12" db="EMBL/GenBank/DDBJ databases">
        <title>Chitinophagaceae gen. sp. nov., a new member of the family Chitinophagaceae, isolated from soil in a chemical factory.</title>
        <authorList>
            <person name="Ke Z."/>
        </authorList>
    </citation>
    <scope>NUCLEOTIDE SEQUENCE [LARGE SCALE GENOMIC DNA]</scope>
    <source>
        <strain evidence="5 6">LY-5</strain>
    </source>
</reference>
<dbReference type="InterPro" id="IPR018062">
    <property type="entry name" value="HTH_AraC-typ_CS"/>
</dbReference>
<keyword evidence="1" id="KW-0805">Transcription regulation</keyword>